<evidence type="ECO:0000259" key="2">
    <source>
        <dbReference type="Pfam" id="PF16220"/>
    </source>
</evidence>
<gene>
    <name evidence="3" type="ORF">E6O51_13105</name>
</gene>
<keyword evidence="4" id="KW-1185">Reference proteome</keyword>
<dbReference type="InterPro" id="IPR012373">
    <property type="entry name" value="Ferrdict_sens_TM"/>
</dbReference>
<dbReference type="RefSeq" id="WP_136385437.1">
    <property type="nucleotide sequence ID" value="NZ_SSOD01000009.1"/>
</dbReference>
<evidence type="ECO:0000259" key="1">
    <source>
        <dbReference type="Pfam" id="PF04773"/>
    </source>
</evidence>
<dbReference type="PIRSF" id="PIRSF018266">
    <property type="entry name" value="FecR"/>
    <property type="match status" value="1"/>
</dbReference>
<name>A0A4S4AMA9_9RHOO</name>
<evidence type="ECO:0000313" key="3">
    <source>
        <dbReference type="EMBL" id="THF60708.1"/>
    </source>
</evidence>
<sequence length="328" mass="35602">MNASASRPLDPVAERAIDWLVRLGSGNATAGDRTAFDAWLAADPRHQHAWRTISGLLDQPIAALKEAETRLPGQRRAARLALTAPERRKALRNSAAALLLLGLGGYALDRQQSLTALTADLRTTTGERREVRLADGSTLVLNARSAVDIEFSAQTRLLRLREGEILIHTAPDPARPLIVHTAHGQARALGTRFAVRRQDGHSELAVLEHRVQLTAVNGAQRTFDAGMSARFGPAGIEPLSDPAAARAAWADGQLDVRDRPLGEVIDALRPYKRGYLRVSPQAAGLRVFGVFPLDDPDAALLSLAETQPIAIRRYGPLLTLVEHRSENE</sequence>
<dbReference type="InterPro" id="IPR032623">
    <property type="entry name" value="FecR_N"/>
</dbReference>
<dbReference type="Proteomes" id="UP000307956">
    <property type="component" value="Unassembled WGS sequence"/>
</dbReference>
<dbReference type="OrthoDB" id="1100567at2"/>
<dbReference type="PANTHER" id="PTHR30273:SF2">
    <property type="entry name" value="PROTEIN FECR"/>
    <property type="match status" value="1"/>
</dbReference>
<protein>
    <submittedName>
        <fullName evidence="3">FecR family protein</fullName>
    </submittedName>
</protein>
<accession>A0A4S4AMA9</accession>
<dbReference type="InterPro" id="IPR006860">
    <property type="entry name" value="FecR"/>
</dbReference>
<evidence type="ECO:0000313" key="4">
    <source>
        <dbReference type="Proteomes" id="UP000307956"/>
    </source>
</evidence>
<comment type="caution">
    <text evidence="3">The sequence shown here is derived from an EMBL/GenBank/DDBJ whole genome shotgun (WGS) entry which is preliminary data.</text>
</comment>
<dbReference type="PANTHER" id="PTHR30273">
    <property type="entry name" value="PERIPLASMIC SIGNAL SENSOR AND SIGMA FACTOR ACTIVATOR FECR-RELATED"/>
    <property type="match status" value="1"/>
</dbReference>
<organism evidence="3 4">
    <name type="scientific">Pseudothauera rhizosphaerae</name>
    <dbReference type="NCBI Taxonomy" id="2565932"/>
    <lineage>
        <taxon>Bacteria</taxon>
        <taxon>Pseudomonadati</taxon>
        <taxon>Pseudomonadota</taxon>
        <taxon>Betaproteobacteria</taxon>
        <taxon>Rhodocyclales</taxon>
        <taxon>Zoogloeaceae</taxon>
        <taxon>Pseudothauera</taxon>
    </lineage>
</organism>
<dbReference type="Gene3D" id="2.60.120.1440">
    <property type="match status" value="1"/>
</dbReference>
<proteinExistence type="predicted"/>
<dbReference type="Pfam" id="PF16220">
    <property type="entry name" value="DUF4880"/>
    <property type="match status" value="1"/>
</dbReference>
<feature type="domain" description="FecR protein" evidence="1">
    <location>
        <begin position="120"/>
        <end position="211"/>
    </location>
</feature>
<feature type="domain" description="FecR N-terminal" evidence="2">
    <location>
        <begin position="14"/>
        <end position="53"/>
    </location>
</feature>
<dbReference type="GO" id="GO:0016989">
    <property type="term" value="F:sigma factor antagonist activity"/>
    <property type="evidence" value="ECO:0007669"/>
    <property type="project" value="TreeGrafter"/>
</dbReference>
<dbReference type="EMBL" id="SSOD01000009">
    <property type="protein sequence ID" value="THF60708.1"/>
    <property type="molecule type" value="Genomic_DNA"/>
</dbReference>
<dbReference type="AlphaFoldDB" id="A0A4S4AMA9"/>
<dbReference type="Pfam" id="PF04773">
    <property type="entry name" value="FecR"/>
    <property type="match status" value="1"/>
</dbReference>
<reference evidence="3 4" key="1">
    <citation type="submission" date="2019-04" db="EMBL/GenBank/DDBJ databases">
        <title>Azoarcus rhizosphaerae sp. nov. isolated from rhizosphere of Ficus religiosa.</title>
        <authorList>
            <person name="Lin S.-Y."/>
            <person name="Hameed A."/>
            <person name="Hsu Y.-H."/>
            <person name="Young C.-C."/>
        </authorList>
    </citation>
    <scope>NUCLEOTIDE SEQUENCE [LARGE SCALE GENOMIC DNA]</scope>
    <source>
        <strain evidence="3 4">CC-YHH848</strain>
    </source>
</reference>